<dbReference type="InterPro" id="IPR019002">
    <property type="entry name" value="Ribosome_biogenesis_Nop16"/>
</dbReference>
<evidence type="ECO:0000313" key="6">
    <source>
        <dbReference type="EMBL" id="KAH9416259.1"/>
    </source>
</evidence>
<dbReference type="EMBL" id="NJHN03000095">
    <property type="protein sequence ID" value="KAH9416259.1"/>
    <property type="molecule type" value="Genomic_DNA"/>
</dbReference>
<evidence type="ECO:0000256" key="4">
    <source>
        <dbReference type="ARBA" id="ARBA00023242"/>
    </source>
</evidence>
<evidence type="ECO:0000313" key="7">
    <source>
        <dbReference type="Proteomes" id="UP000887458"/>
    </source>
</evidence>
<gene>
    <name evidence="6" type="primary">NOP16</name>
    <name evidence="6" type="ORF">DERP_000758</name>
</gene>
<organism evidence="6 7">
    <name type="scientific">Dermatophagoides pteronyssinus</name>
    <name type="common">European house dust mite</name>
    <dbReference type="NCBI Taxonomy" id="6956"/>
    <lineage>
        <taxon>Eukaryota</taxon>
        <taxon>Metazoa</taxon>
        <taxon>Ecdysozoa</taxon>
        <taxon>Arthropoda</taxon>
        <taxon>Chelicerata</taxon>
        <taxon>Arachnida</taxon>
        <taxon>Acari</taxon>
        <taxon>Acariformes</taxon>
        <taxon>Sarcoptiformes</taxon>
        <taxon>Astigmata</taxon>
        <taxon>Psoroptidia</taxon>
        <taxon>Analgoidea</taxon>
        <taxon>Pyroglyphidae</taxon>
        <taxon>Dermatophagoidinae</taxon>
        <taxon>Dermatophagoides</taxon>
    </lineage>
</organism>
<evidence type="ECO:0000256" key="1">
    <source>
        <dbReference type="ARBA" id="ARBA00004604"/>
    </source>
</evidence>
<evidence type="ECO:0000256" key="5">
    <source>
        <dbReference type="SAM" id="MobiDB-lite"/>
    </source>
</evidence>
<accession>A0ABQ8J153</accession>
<evidence type="ECO:0000256" key="2">
    <source>
        <dbReference type="ARBA" id="ARBA00008479"/>
    </source>
</evidence>
<reference evidence="6 7" key="1">
    <citation type="journal article" date="2018" name="J. Allergy Clin. Immunol.">
        <title>High-quality assembly of Dermatophagoides pteronyssinus genome and transcriptome reveals a wide range of novel allergens.</title>
        <authorList>
            <person name="Liu X.Y."/>
            <person name="Yang K.Y."/>
            <person name="Wang M.Q."/>
            <person name="Kwok J.S."/>
            <person name="Zeng X."/>
            <person name="Yang Z."/>
            <person name="Xiao X.J."/>
            <person name="Lau C.P."/>
            <person name="Li Y."/>
            <person name="Huang Z.M."/>
            <person name="Ba J.G."/>
            <person name="Yim A.K."/>
            <person name="Ouyang C.Y."/>
            <person name="Ngai S.M."/>
            <person name="Chan T.F."/>
            <person name="Leung E.L."/>
            <person name="Liu L."/>
            <person name="Liu Z.G."/>
            <person name="Tsui S.K."/>
        </authorList>
    </citation>
    <scope>NUCLEOTIDE SEQUENCE [LARGE SCALE GENOMIC DNA]</scope>
    <source>
        <strain evidence="6">Derp</strain>
    </source>
</reference>
<protein>
    <recommendedName>
        <fullName evidence="3">Nucleolar protein 16</fullName>
    </recommendedName>
</protein>
<sequence length="221" mass="25846">MGKARGVSKRRKKAGSFHYKRSNKLKRQRLKELRKGGSINCDAVRQSWDPKKSLIKNMKTMGLAEDPNKLLSDVKFYEKFKNPALNNDRNESIVQRLHRKLERNHQKTLKKKMKKSNEFAVENVADKNEKSTKTTSVAEKLAEIASQPATKNFRFSPDQIKFCAYMIEKFGEDYDAMCRDKRNYYQESAGQIRSKIRKFLSIPSHRNVYEMAKKICETQID</sequence>
<comment type="subcellular location">
    <subcellularLocation>
        <location evidence="1">Nucleus</location>
        <location evidence="1">Nucleolus</location>
    </subcellularLocation>
</comment>
<keyword evidence="7" id="KW-1185">Reference proteome</keyword>
<dbReference type="Proteomes" id="UP000887458">
    <property type="component" value="Unassembled WGS sequence"/>
</dbReference>
<reference evidence="6 7" key="2">
    <citation type="journal article" date="2022" name="Mol. Biol. Evol.">
        <title>Comparative Genomics Reveals Insights into the Divergent Evolution of Astigmatic Mites and Household Pest Adaptations.</title>
        <authorList>
            <person name="Xiong Q."/>
            <person name="Wan A.T."/>
            <person name="Liu X."/>
            <person name="Fung C.S."/>
            <person name="Xiao X."/>
            <person name="Malainual N."/>
            <person name="Hou J."/>
            <person name="Wang L."/>
            <person name="Wang M."/>
            <person name="Yang K.Y."/>
            <person name="Cui Y."/>
            <person name="Leung E.L."/>
            <person name="Nong W."/>
            <person name="Shin S.K."/>
            <person name="Au S.W."/>
            <person name="Jeong K.Y."/>
            <person name="Chew F.T."/>
            <person name="Hui J.H."/>
            <person name="Leung T.F."/>
            <person name="Tungtrongchitr A."/>
            <person name="Zhong N."/>
            <person name="Liu Z."/>
            <person name="Tsui S.K."/>
        </authorList>
    </citation>
    <scope>NUCLEOTIDE SEQUENCE [LARGE SCALE GENOMIC DNA]</scope>
    <source>
        <strain evidence="6">Derp</strain>
    </source>
</reference>
<evidence type="ECO:0000256" key="3">
    <source>
        <dbReference type="ARBA" id="ARBA00015522"/>
    </source>
</evidence>
<dbReference type="PANTHER" id="PTHR13243:SF1">
    <property type="entry name" value="NUCLEOLAR PROTEIN 16"/>
    <property type="match status" value="1"/>
</dbReference>
<keyword evidence="4" id="KW-0539">Nucleus</keyword>
<comment type="similarity">
    <text evidence="2">Belongs to the NOP16 family.</text>
</comment>
<dbReference type="PANTHER" id="PTHR13243">
    <property type="entry name" value="HSPC111 PROTEIN-RELATED"/>
    <property type="match status" value="1"/>
</dbReference>
<feature type="region of interest" description="Disordered" evidence="5">
    <location>
        <begin position="1"/>
        <end position="33"/>
    </location>
</feature>
<comment type="caution">
    <text evidence="6">The sequence shown here is derived from an EMBL/GenBank/DDBJ whole genome shotgun (WGS) entry which is preliminary data.</text>
</comment>
<proteinExistence type="inferred from homology"/>
<name>A0ABQ8J153_DERPT</name>
<feature type="compositionally biased region" description="Basic residues" evidence="5">
    <location>
        <begin position="1"/>
        <end position="29"/>
    </location>
</feature>
<dbReference type="Pfam" id="PF09420">
    <property type="entry name" value="Nop16"/>
    <property type="match status" value="1"/>
</dbReference>